<keyword evidence="4" id="KW-1185">Reference proteome</keyword>
<dbReference type="GO" id="GO:0004190">
    <property type="term" value="F:aspartic-type endopeptidase activity"/>
    <property type="evidence" value="ECO:0007669"/>
    <property type="project" value="InterPro"/>
</dbReference>
<dbReference type="InterPro" id="IPR032466">
    <property type="entry name" value="Metal_Hydrolase"/>
</dbReference>
<dbReference type="NCBIfam" id="NF006056">
    <property type="entry name" value="PRK08204.1"/>
    <property type="match status" value="1"/>
</dbReference>
<dbReference type="Gene3D" id="3.20.20.140">
    <property type="entry name" value="Metal-dependent hydrolases"/>
    <property type="match status" value="1"/>
</dbReference>
<evidence type="ECO:0000256" key="1">
    <source>
        <dbReference type="ARBA" id="ARBA00022801"/>
    </source>
</evidence>
<dbReference type="Gene3D" id="2.30.40.10">
    <property type="entry name" value="Urease, subunit C, domain 1"/>
    <property type="match status" value="1"/>
</dbReference>
<dbReference type="Proteomes" id="UP000431901">
    <property type="component" value="Unassembled WGS sequence"/>
</dbReference>
<organism evidence="3 4">
    <name type="scientific">Actinomadura rayongensis</name>
    <dbReference type="NCBI Taxonomy" id="1429076"/>
    <lineage>
        <taxon>Bacteria</taxon>
        <taxon>Bacillati</taxon>
        <taxon>Actinomycetota</taxon>
        <taxon>Actinomycetes</taxon>
        <taxon>Streptosporangiales</taxon>
        <taxon>Thermomonosporaceae</taxon>
        <taxon>Actinomadura</taxon>
    </lineage>
</organism>
<name>A0A6I4WGS9_9ACTN</name>
<feature type="domain" description="Amidohydrolase-related" evidence="2">
    <location>
        <begin position="57"/>
        <end position="408"/>
    </location>
</feature>
<dbReference type="PANTHER" id="PTHR43794">
    <property type="entry name" value="AMINOHYDROLASE SSNA-RELATED"/>
    <property type="match status" value="1"/>
</dbReference>
<proteinExistence type="predicted"/>
<dbReference type="OrthoDB" id="3189065at2"/>
<comment type="caution">
    <text evidence="3">The sequence shown here is derived from an EMBL/GenBank/DDBJ whole genome shotgun (WGS) entry which is preliminary data.</text>
</comment>
<dbReference type="InterPro" id="IPR006680">
    <property type="entry name" value="Amidohydro-rel"/>
</dbReference>
<protein>
    <submittedName>
        <fullName evidence="3">Amidohydrolase family protein</fullName>
    </submittedName>
</protein>
<dbReference type="InterPro" id="IPR011059">
    <property type="entry name" value="Metal-dep_hydrolase_composite"/>
</dbReference>
<dbReference type="PANTHER" id="PTHR43794:SF11">
    <property type="entry name" value="AMIDOHYDROLASE-RELATED DOMAIN-CONTAINING PROTEIN"/>
    <property type="match status" value="1"/>
</dbReference>
<evidence type="ECO:0000313" key="4">
    <source>
        <dbReference type="Proteomes" id="UP000431901"/>
    </source>
</evidence>
<dbReference type="SUPFAM" id="SSF51556">
    <property type="entry name" value="Metallo-dependent hydrolases"/>
    <property type="match status" value="1"/>
</dbReference>
<dbReference type="EMBL" id="WUTW01000007">
    <property type="protein sequence ID" value="MXQ67535.1"/>
    <property type="molecule type" value="Genomic_DNA"/>
</dbReference>
<dbReference type="InterPro" id="IPR001969">
    <property type="entry name" value="Aspartic_peptidase_AS"/>
</dbReference>
<dbReference type="GO" id="GO:0016810">
    <property type="term" value="F:hydrolase activity, acting on carbon-nitrogen (but not peptide) bonds"/>
    <property type="evidence" value="ECO:0007669"/>
    <property type="project" value="InterPro"/>
</dbReference>
<dbReference type="AlphaFoldDB" id="A0A6I4WGS9"/>
<evidence type="ECO:0000313" key="3">
    <source>
        <dbReference type="EMBL" id="MXQ67535.1"/>
    </source>
</evidence>
<dbReference type="RefSeq" id="WP_161105705.1">
    <property type="nucleotide sequence ID" value="NZ_JBHLYI010000008.1"/>
</dbReference>
<reference evidence="3 4" key="1">
    <citation type="submission" date="2019-12" db="EMBL/GenBank/DDBJ databases">
        <title>Nocardia macrotermitis sp. nov. and Nocardia aurantia sp. nov., isolated from the gut of the fungus growing-termite Macrotermes natalensis.</title>
        <authorList>
            <person name="Christine B."/>
            <person name="Rene B."/>
        </authorList>
    </citation>
    <scope>NUCLEOTIDE SEQUENCE [LARGE SCALE GENOMIC DNA]</scope>
    <source>
        <strain evidence="3 4">DSM 102126</strain>
    </source>
</reference>
<dbReference type="PROSITE" id="PS00141">
    <property type="entry name" value="ASP_PROTEASE"/>
    <property type="match status" value="1"/>
</dbReference>
<dbReference type="SUPFAM" id="SSF51338">
    <property type="entry name" value="Composite domain of metallo-dependent hydrolases"/>
    <property type="match status" value="1"/>
</dbReference>
<sequence>MTATGTLLITNGAVVTADPAIGDLTRADILVRDGVIAEIGPDLRAEADDTIDATDMIAIPGLVDGHRHMWEGLLRNCLPDGDIDDYFAVVNGELAPAYTAEDAYLGELLTAYGAVDAGVTTVLDWSHIQTGPAHTDAVIQALREVGLRTVFAFGPPGDQQADHRWPQDVKRLRNEVFTRDDDLITLGLATFSPEHQPYDVAKEHFQLARDVDALITVHAGLNGLGEPGQIERFGREGLLGPDVNLIHCNTLSSEEWRIIADTGTSVSITPSTEMQMGQGIPPLRQALRAGVLPSVGVDVEVSAATDLWTQLRILFSLERSQVLEDRYKGLNPEPPMTSAQLLQCATSAGAAACRLADRIGTLAAGRQADIVLLRTDQINTMPVNDLTSVVVHNTDPRNVDTVIVAGRVRKRDGSLVGVDLADLRGRVREARSRVFTAAGRASAGL</sequence>
<dbReference type="InterPro" id="IPR050287">
    <property type="entry name" value="MTA/SAH_deaminase"/>
</dbReference>
<dbReference type="Pfam" id="PF01979">
    <property type="entry name" value="Amidohydro_1"/>
    <property type="match status" value="1"/>
</dbReference>
<dbReference type="GO" id="GO:0006508">
    <property type="term" value="P:proteolysis"/>
    <property type="evidence" value="ECO:0007669"/>
    <property type="project" value="InterPro"/>
</dbReference>
<accession>A0A6I4WGS9</accession>
<evidence type="ECO:0000259" key="2">
    <source>
        <dbReference type="Pfam" id="PF01979"/>
    </source>
</evidence>
<keyword evidence="1 3" id="KW-0378">Hydrolase</keyword>
<gene>
    <name evidence="3" type="ORF">GQ466_26305</name>
</gene>